<dbReference type="InterPro" id="IPR036162">
    <property type="entry name" value="Resolvase-like_N_sf"/>
</dbReference>
<dbReference type="InterPro" id="IPR006119">
    <property type="entry name" value="Resolv_N"/>
</dbReference>
<dbReference type="PANTHER" id="PTHR30461">
    <property type="entry name" value="DNA-INVERTASE FROM LAMBDOID PROPHAGE"/>
    <property type="match status" value="1"/>
</dbReference>
<comment type="caution">
    <text evidence="3">The sequence shown here is derived from an EMBL/GenBank/DDBJ whole genome shotgun (WGS) entry which is preliminary data.</text>
</comment>
<dbReference type="SUPFAM" id="SSF53041">
    <property type="entry name" value="Resolvase-like"/>
    <property type="match status" value="1"/>
</dbReference>
<dbReference type="RefSeq" id="WP_214092429.1">
    <property type="nucleotide sequence ID" value="NZ_JAHCLR010000012.1"/>
</dbReference>
<evidence type="ECO:0000313" key="3">
    <source>
        <dbReference type="EMBL" id="MBS9533547.1"/>
    </source>
</evidence>
<dbReference type="PROSITE" id="PS51737">
    <property type="entry name" value="RECOMBINASE_DNA_BIND"/>
    <property type="match status" value="1"/>
</dbReference>
<gene>
    <name evidence="3" type="ORF">KIH27_08090</name>
</gene>
<dbReference type="InterPro" id="IPR011109">
    <property type="entry name" value="DNA_bind_recombinase_dom"/>
</dbReference>
<dbReference type="Proteomes" id="UP001519535">
    <property type="component" value="Unassembled WGS sequence"/>
</dbReference>
<dbReference type="InterPro" id="IPR038109">
    <property type="entry name" value="DNA_bind_recomb_sf"/>
</dbReference>
<evidence type="ECO:0000259" key="2">
    <source>
        <dbReference type="PROSITE" id="PS51737"/>
    </source>
</evidence>
<dbReference type="Pfam" id="PF00239">
    <property type="entry name" value="Resolvase"/>
    <property type="match status" value="1"/>
</dbReference>
<dbReference type="InterPro" id="IPR050639">
    <property type="entry name" value="SSR_resolvase"/>
</dbReference>
<dbReference type="InterPro" id="IPR025827">
    <property type="entry name" value="Zn_ribbon_recom_dom"/>
</dbReference>
<reference evidence="3 4" key="1">
    <citation type="submission" date="2021-05" db="EMBL/GenBank/DDBJ databases">
        <title>Mycobacterium acidophilum sp. nov., an extremely acid-tolerant member of the genus Mycobacterium.</title>
        <authorList>
            <person name="Xia J."/>
        </authorList>
    </citation>
    <scope>NUCLEOTIDE SEQUENCE [LARGE SCALE GENOMIC DNA]</scope>
    <source>
        <strain evidence="3 4">M1</strain>
    </source>
</reference>
<dbReference type="Gene3D" id="3.40.50.1390">
    <property type="entry name" value="Resolvase, N-terminal catalytic domain"/>
    <property type="match status" value="1"/>
</dbReference>
<dbReference type="Pfam" id="PF07508">
    <property type="entry name" value="Recombinase"/>
    <property type="match status" value="1"/>
</dbReference>
<dbReference type="PROSITE" id="PS51736">
    <property type="entry name" value="RECOMBINASES_3"/>
    <property type="match status" value="1"/>
</dbReference>
<dbReference type="PANTHER" id="PTHR30461:SF23">
    <property type="entry name" value="DNA RECOMBINASE-RELATED"/>
    <property type="match status" value="1"/>
</dbReference>
<dbReference type="Pfam" id="PF13408">
    <property type="entry name" value="Zn_ribbon_recom"/>
    <property type="match status" value="1"/>
</dbReference>
<accession>A0ABS5RHR0</accession>
<dbReference type="EMBL" id="JAHCLR010000012">
    <property type="protein sequence ID" value="MBS9533547.1"/>
    <property type="molecule type" value="Genomic_DNA"/>
</dbReference>
<organism evidence="3 4">
    <name type="scientific">Mycolicibacter acidiphilus</name>
    <dbReference type="NCBI Taxonomy" id="2835306"/>
    <lineage>
        <taxon>Bacteria</taxon>
        <taxon>Bacillati</taxon>
        <taxon>Actinomycetota</taxon>
        <taxon>Actinomycetes</taxon>
        <taxon>Mycobacteriales</taxon>
        <taxon>Mycobacteriaceae</taxon>
        <taxon>Mycolicibacter</taxon>
    </lineage>
</organism>
<dbReference type="SMART" id="SM00857">
    <property type="entry name" value="Resolvase"/>
    <property type="match status" value="1"/>
</dbReference>
<name>A0ABS5RHR0_9MYCO</name>
<keyword evidence="4" id="KW-1185">Reference proteome</keyword>
<evidence type="ECO:0000259" key="1">
    <source>
        <dbReference type="PROSITE" id="PS51736"/>
    </source>
</evidence>
<dbReference type="Gene3D" id="3.90.1750.20">
    <property type="entry name" value="Putative Large Serine Recombinase, Chain B, Domain 2"/>
    <property type="match status" value="1"/>
</dbReference>
<feature type="domain" description="Resolvase/invertase-type recombinase catalytic" evidence="1">
    <location>
        <begin position="2"/>
        <end position="148"/>
    </location>
</feature>
<dbReference type="CDD" id="cd00338">
    <property type="entry name" value="Ser_Recombinase"/>
    <property type="match status" value="1"/>
</dbReference>
<protein>
    <submittedName>
        <fullName evidence="3">Recombinase family protein</fullName>
    </submittedName>
</protein>
<evidence type="ECO:0000313" key="4">
    <source>
        <dbReference type="Proteomes" id="UP001519535"/>
    </source>
</evidence>
<proteinExistence type="predicted"/>
<feature type="domain" description="Recombinase" evidence="2">
    <location>
        <begin position="155"/>
        <end position="268"/>
    </location>
</feature>
<sequence>MKAGMYLRISLDRDGRQLAVSRQREDCMKLCQAKGWTPVEYLDNSISATSGKARPAYRRMLADIADGQLGAVVVWDLDRLHRQPRELEDFIDLADAHRLELATVTGDCDLSTDNGRLFARIKGAVGKSETERKSARQRRAAKQKAEAGKPQWRKAFGYLDTPTGPVPDPRTAPLVAEAYAAVLAGASISDVARTWNAAGALTITGKRWVPAQVSNFLRKPRNAGLRTYQADTHRANRDEVIGPGTWQPLVDTDLFWAVQNVVDAPERRPGRKSVSKHLLTGVLRCGKCGGPMSGQWVRRATGGKSGRPRAGETKPPKTEVAWSIAYACRTAGCFAASIRAEHVEPMIYEFIIGALSAPDAVDLLKAEQHDAAEAEALRVEAATLHARSNQLAADYAEGLLTAKQVRTATDIIETKLAAIAQRQHDAERVRVFDGIPLGSAEVAAAVEKLSPDRLRAVMDVLMTVSIAPVGKGGKEFKPERVQVEWR</sequence>